<dbReference type="STRING" id="317018.AVL63_00875"/>
<organism evidence="4 6">
    <name type="scientific">Nesterenkonia jeotgali</name>
    <dbReference type="NCBI Taxonomy" id="317018"/>
    <lineage>
        <taxon>Bacteria</taxon>
        <taxon>Bacillati</taxon>
        <taxon>Actinomycetota</taxon>
        <taxon>Actinomycetes</taxon>
        <taxon>Micrococcales</taxon>
        <taxon>Micrococcaceae</taxon>
        <taxon>Nesterenkonia</taxon>
    </lineage>
</organism>
<dbReference type="PANTHER" id="PTHR43080">
    <property type="entry name" value="CBS DOMAIN-CONTAINING PROTEIN CBSX3, MITOCHONDRIAL"/>
    <property type="match status" value="1"/>
</dbReference>
<evidence type="ECO:0000313" key="6">
    <source>
        <dbReference type="Proteomes" id="UP000054023"/>
    </source>
</evidence>
<gene>
    <name evidence="4" type="ORF">AVL63_00875</name>
    <name evidence="5" type="ORF">HNR24_001504</name>
</gene>
<dbReference type="Pfam" id="PF00571">
    <property type="entry name" value="CBS"/>
    <property type="match status" value="2"/>
</dbReference>
<dbReference type="PANTHER" id="PTHR43080:SF2">
    <property type="entry name" value="CBS DOMAIN-CONTAINING PROTEIN"/>
    <property type="match status" value="1"/>
</dbReference>
<dbReference type="PROSITE" id="PS51371">
    <property type="entry name" value="CBS"/>
    <property type="match status" value="2"/>
</dbReference>
<dbReference type="AlphaFoldDB" id="A0A0W8IFI1"/>
<evidence type="ECO:0000313" key="7">
    <source>
        <dbReference type="Proteomes" id="UP000546252"/>
    </source>
</evidence>
<dbReference type="InterPro" id="IPR046342">
    <property type="entry name" value="CBS_dom_sf"/>
</dbReference>
<feature type="domain" description="CBS" evidence="3">
    <location>
        <begin position="8"/>
        <end position="64"/>
    </location>
</feature>
<reference evidence="4" key="2">
    <citation type="submission" date="2015-12" db="EMBL/GenBank/DDBJ databases">
        <authorList>
            <person name="Shamseldin A."/>
            <person name="Moawad H."/>
            <person name="Abd El-Rahim W.M."/>
            <person name="Sadowsky M.J."/>
        </authorList>
    </citation>
    <scope>NUCLEOTIDE SEQUENCE [LARGE SCALE GENOMIC DNA]</scope>
    <source>
        <strain evidence="4">CD08_7</strain>
    </source>
</reference>
<dbReference type="Proteomes" id="UP000546252">
    <property type="component" value="Unassembled WGS sequence"/>
</dbReference>
<sequence>MANLADLMTPDVPRLSTHCTLEDATQAFAQSPLDVLPLCDPDGTLLGVVTQQDISRAFRSLGELANSLRAQHLMNPEAPSISVQDSVEKAMAQMAIHQTQHLPVLDGSTVCGMLSSAQIGQADTRVNIDELIDYVKLPTDPTQAPSS</sequence>
<dbReference type="RefSeq" id="WP_058888339.1">
    <property type="nucleotide sequence ID" value="NZ_BAAAKT010000004.1"/>
</dbReference>
<comment type="caution">
    <text evidence="4">The sequence shown here is derived from an EMBL/GenBank/DDBJ whole genome shotgun (WGS) entry which is preliminary data.</text>
</comment>
<dbReference type="EMBL" id="LQBM01000003">
    <property type="protein sequence ID" value="KUG58659.1"/>
    <property type="molecule type" value="Genomic_DNA"/>
</dbReference>
<dbReference type="Proteomes" id="UP000054023">
    <property type="component" value="Unassembled WGS sequence"/>
</dbReference>
<dbReference type="Gene3D" id="3.10.580.10">
    <property type="entry name" value="CBS-domain"/>
    <property type="match status" value="1"/>
</dbReference>
<dbReference type="SUPFAM" id="SSF54631">
    <property type="entry name" value="CBS-domain pair"/>
    <property type="match status" value="1"/>
</dbReference>
<evidence type="ECO:0000256" key="1">
    <source>
        <dbReference type="ARBA" id="ARBA00023122"/>
    </source>
</evidence>
<reference evidence="6" key="1">
    <citation type="submission" date="2015-12" db="EMBL/GenBank/DDBJ databases">
        <authorList>
            <person name="Nair G.R."/>
            <person name="Kaur G."/>
            <person name="Mayilraj S."/>
        </authorList>
    </citation>
    <scope>NUCLEOTIDE SEQUENCE [LARGE SCALE GENOMIC DNA]</scope>
    <source>
        <strain evidence="6">CD08_7</strain>
    </source>
</reference>
<dbReference type="EMBL" id="JACJIH010000001">
    <property type="protein sequence ID" value="MBA8921571.1"/>
    <property type="molecule type" value="Genomic_DNA"/>
</dbReference>
<evidence type="ECO:0000259" key="3">
    <source>
        <dbReference type="PROSITE" id="PS51371"/>
    </source>
</evidence>
<evidence type="ECO:0000313" key="5">
    <source>
        <dbReference type="EMBL" id="MBA8921571.1"/>
    </source>
</evidence>
<dbReference type="InterPro" id="IPR051257">
    <property type="entry name" value="Diverse_CBS-Domain"/>
</dbReference>
<evidence type="ECO:0000256" key="2">
    <source>
        <dbReference type="PROSITE-ProRule" id="PRU00703"/>
    </source>
</evidence>
<keyword evidence="1 2" id="KW-0129">CBS domain</keyword>
<dbReference type="OrthoDB" id="9789996at2"/>
<evidence type="ECO:0000313" key="4">
    <source>
        <dbReference type="EMBL" id="KUG58659.1"/>
    </source>
</evidence>
<dbReference type="InterPro" id="IPR000644">
    <property type="entry name" value="CBS_dom"/>
</dbReference>
<proteinExistence type="predicted"/>
<keyword evidence="6" id="KW-1185">Reference proteome</keyword>
<feature type="domain" description="CBS" evidence="3">
    <location>
        <begin position="74"/>
        <end position="130"/>
    </location>
</feature>
<protein>
    <submittedName>
        <fullName evidence="5">CBS-domain-containing membrane protein</fullName>
    </submittedName>
</protein>
<name>A0A0W8IFI1_9MICC</name>
<reference evidence="5 7" key="3">
    <citation type="submission" date="2020-08" db="EMBL/GenBank/DDBJ databases">
        <title>Sequencing the genomes of 1000 actinobacteria strains.</title>
        <authorList>
            <person name="Klenk H.-P."/>
        </authorList>
    </citation>
    <scope>NUCLEOTIDE SEQUENCE [LARGE SCALE GENOMIC DNA]</scope>
    <source>
        <strain evidence="5 7">DSM 19081</strain>
    </source>
</reference>
<accession>A0A0W8IFI1</accession>